<proteinExistence type="predicted"/>
<feature type="compositionally biased region" description="Basic and acidic residues" evidence="1">
    <location>
        <begin position="578"/>
        <end position="612"/>
    </location>
</feature>
<name>A0A7J7DSN7_TRIWF</name>
<feature type="compositionally biased region" description="Low complexity" evidence="1">
    <location>
        <begin position="677"/>
        <end position="688"/>
    </location>
</feature>
<organism evidence="3 4">
    <name type="scientific">Tripterygium wilfordii</name>
    <name type="common">Thunder God vine</name>
    <dbReference type="NCBI Taxonomy" id="458696"/>
    <lineage>
        <taxon>Eukaryota</taxon>
        <taxon>Viridiplantae</taxon>
        <taxon>Streptophyta</taxon>
        <taxon>Embryophyta</taxon>
        <taxon>Tracheophyta</taxon>
        <taxon>Spermatophyta</taxon>
        <taxon>Magnoliopsida</taxon>
        <taxon>eudicotyledons</taxon>
        <taxon>Gunneridae</taxon>
        <taxon>Pentapetalae</taxon>
        <taxon>rosids</taxon>
        <taxon>fabids</taxon>
        <taxon>Celastrales</taxon>
        <taxon>Celastraceae</taxon>
        <taxon>Tripterygium</taxon>
    </lineage>
</organism>
<dbReference type="FunCoup" id="A0A7J7DSN7">
    <property type="interactions" value="1053"/>
</dbReference>
<sequence length="701" mass="80350">MQSIFRSPSKRRPLLHHRGFVDGAGFKYVRDRGLDHVVEREKHLRPVINVKNLIKSEPSKSIPISVISQQRDSLRFPFRPIDFIRKYPAIFEEFLPGGIHPHIKLKTEVLDLDAEENLVYQSDNYRQNVADRLLKLLMISRINKIPLRILDTLKWHLGLPQDYVQSLVPEFPDYFRVIDGSHSTTCGLKSDLNLELVCWNSELAVSAIEKKVKGYEKGMPIVFPMHFSRGSEMDKKVKKWVDDWQRLPYISPYENACHLGPNTDESDRWAVAVMHEVLNLFVAKFGEWDNVLQLGEWLGIRSRLKRALLHHPGVFYLSSKVGTYTVVLREGFKRGLLIEKNPLVDIRNQYLHLMHSVKEDSKLVSMPGGSKQEKKTTTHEESKAEEKMDDNDLDDSLEESDDESLEESDDDRDHEFQADGNEDSEEDENGEQYLKKRGAFRNDSSSRGRTNRKIMGVQGSSRGFEISSDSKGDGKPKEKNSRRREMSRELIIHGISKDGRKFNDDEFEDNDSDNGEEGKNGEQYLKQRGAFRNASSSRGRTNRNDSGVLGSSRGFEIQRSDSKGYSKPKDKISRRRDTHRDHNIRGSSKERCKFSGDKFGDDANDYQEKENGEQYLRQGGAFRNASSSRGRTNRKGNMGFQGASRGFERQRSDSKGHGKPKENFSKRRETSREHNIRGSSGERSSSTDSRGRSLPIKNIST</sequence>
<dbReference type="Pfam" id="PF11955">
    <property type="entry name" value="PORR"/>
    <property type="match status" value="1"/>
</dbReference>
<feature type="compositionally biased region" description="Basic and acidic residues" evidence="1">
    <location>
        <begin position="371"/>
        <end position="386"/>
    </location>
</feature>
<feature type="compositionally biased region" description="Basic and acidic residues" evidence="1">
    <location>
        <begin position="556"/>
        <end position="571"/>
    </location>
</feature>
<protein>
    <recommendedName>
        <fullName evidence="2">PORR domain-containing protein</fullName>
    </recommendedName>
</protein>
<feature type="domain" description="PORR" evidence="2">
    <location>
        <begin position="29"/>
        <end position="357"/>
    </location>
</feature>
<dbReference type="PANTHER" id="PTHR31476">
    <property type="entry name" value="PROTEIN WHAT'S THIS FACTOR 1 HOMOLOG, CHLOROPLASTIC"/>
    <property type="match status" value="1"/>
</dbReference>
<keyword evidence="4" id="KW-1185">Reference proteome</keyword>
<evidence type="ECO:0000313" key="3">
    <source>
        <dbReference type="EMBL" id="KAF5749321.1"/>
    </source>
</evidence>
<dbReference type="InterPro" id="IPR045040">
    <property type="entry name" value="PORR_fam"/>
</dbReference>
<dbReference type="InParanoid" id="A0A7J7DSN7"/>
<evidence type="ECO:0000313" key="4">
    <source>
        <dbReference type="Proteomes" id="UP000593562"/>
    </source>
</evidence>
<dbReference type="EMBL" id="JAAARO010000004">
    <property type="protein sequence ID" value="KAF5749321.1"/>
    <property type="molecule type" value="Genomic_DNA"/>
</dbReference>
<dbReference type="OrthoDB" id="1892230at2759"/>
<dbReference type="InterPro" id="IPR021099">
    <property type="entry name" value="PORR_domain"/>
</dbReference>
<feature type="compositionally biased region" description="Basic and acidic residues" evidence="1">
    <location>
        <begin position="468"/>
        <end position="504"/>
    </location>
</feature>
<dbReference type="AlphaFoldDB" id="A0A7J7DSN7"/>
<feature type="compositionally biased region" description="Acidic residues" evidence="1">
    <location>
        <begin position="505"/>
        <end position="515"/>
    </location>
</feature>
<feature type="region of interest" description="Disordered" evidence="1">
    <location>
        <begin position="361"/>
        <end position="701"/>
    </location>
</feature>
<dbReference type="PANTHER" id="PTHR31476:SF16">
    <property type="entry name" value="F14O23.23 PROTEIN"/>
    <property type="match status" value="1"/>
</dbReference>
<comment type="caution">
    <text evidence="3">The sequence shown here is derived from an EMBL/GenBank/DDBJ whole genome shotgun (WGS) entry which is preliminary data.</text>
</comment>
<feature type="compositionally biased region" description="Basic and acidic residues" evidence="1">
    <location>
        <begin position="646"/>
        <end position="676"/>
    </location>
</feature>
<feature type="compositionally biased region" description="Acidic residues" evidence="1">
    <location>
        <begin position="420"/>
        <end position="430"/>
    </location>
</feature>
<dbReference type="GO" id="GO:0003723">
    <property type="term" value="F:RNA binding"/>
    <property type="evidence" value="ECO:0007669"/>
    <property type="project" value="InterPro"/>
</dbReference>
<gene>
    <name evidence="3" type="ORF">HS088_TW04G01289</name>
</gene>
<reference evidence="3 4" key="1">
    <citation type="journal article" date="2020" name="Nat. Commun.">
        <title>Genome of Tripterygium wilfordii and identification of cytochrome P450 involved in triptolide biosynthesis.</title>
        <authorList>
            <person name="Tu L."/>
            <person name="Su P."/>
            <person name="Zhang Z."/>
            <person name="Gao L."/>
            <person name="Wang J."/>
            <person name="Hu T."/>
            <person name="Zhou J."/>
            <person name="Zhang Y."/>
            <person name="Zhao Y."/>
            <person name="Liu Y."/>
            <person name="Song Y."/>
            <person name="Tong Y."/>
            <person name="Lu Y."/>
            <person name="Yang J."/>
            <person name="Xu C."/>
            <person name="Jia M."/>
            <person name="Peters R.J."/>
            <person name="Huang L."/>
            <person name="Gao W."/>
        </authorList>
    </citation>
    <scope>NUCLEOTIDE SEQUENCE [LARGE SCALE GENOMIC DNA]</scope>
    <source>
        <strain evidence="4">cv. XIE 37</strain>
        <tissue evidence="3">Leaf</tissue>
    </source>
</reference>
<accession>A0A7J7DSN7</accession>
<dbReference type="Proteomes" id="UP000593562">
    <property type="component" value="Unassembled WGS sequence"/>
</dbReference>
<evidence type="ECO:0000256" key="1">
    <source>
        <dbReference type="SAM" id="MobiDB-lite"/>
    </source>
</evidence>
<feature type="compositionally biased region" description="Acidic residues" evidence="1">
    <location>
        <begin position="387"/>
        <end position="410"/>
    </location>
</feature>
<evidence type="ECO:0000259" key="2">
    <source>
        <dbReference type="Pfam" id="PF11955"/>
    </source>
</evidence>